<reference evidence="2" key="1">
    <citation type="journal article" date="2017" name="Proc. Natl. Acad. Sci. U.S.A.">
        <title>Simulation of Deepwater Horizon oil plume reveals substrate specialization within a complex community of hydrocarbon-degraders.</title>
        <authorList>
            <person name="Hu P."/>
            <person name="Dubinsky E.A."/>
            <person name="Probst A.J."/>
            <person name="Wang J."/>
            <person name="Sieber C.M.K."/>
            <person name="Tom L.M."/>
            <person name="Gardinali P."/>
            <person name="Banfield J.F."/>
            <person name="Atlas R.M."/>
            <person name="Andersen G.L."/>
        </authorList>
    </citation>
    <scope>NUCLEOTIDE SEQUENCE [LARGE SCALE GENOMIC DNA]</scope>
</reference>
<dbReference type="Proteomes" id="UP000196531">
    <property type="component" value="Unassembled WGS sequence"/>
</dbReference>
<comment type="caution">
    <text evidence="1">The sequence shown here is derived from an EMBL/GenBank/DDBJ whole genome shotgun (WGS) entry which is preliminary data.</text>
</comment>
<accession>A0A1Y5FCD7</accession>
<organism evidence="1 2">
    <name type="scientific">Halobacteriovorax marinus</name>
    <dbReference type="NCBI Taxonomy" id="97084"/>
    <lineage>
        <taxon>Bacteria</taxon>
        <taxon>Pseudomonadati</taxon>
        <taxon>Bdellovibrionota</taxon>
        <taxon>Bacteriovoracia</taxon>
        <taxon>Bacteriovoracales</taxon>
        <taxon>Halobacteriovoraceae</taxon>
        <taxon>Halobacteriovorax</taxon>
    </lineage>
</organism>
<gene>
    <name evidence="1" type="ORF">A9Q84_01835</name>
</gene>
<dbReference type="AlphaFoldDB" id="A0A1Y5FCD7"/>
<dbReference type="EMBL" id="MAAO01000002">
    <property type="protein sequence ID" value="OUR99793.1"/>
    <property type="molecule type" value="Genomic_DNA"/>
</dbReference>
<evidence type="ECO:0000313" key="1">
    <source>
        <dbReference type="EMBL" id="OUR99793.1"/>
    </source>
</evidence>
<evidence type="ECO:0000313" key="2">
    <source>
        <dbReference type="Proteomes" id="UP000196531"/>
    </source>
</evidence>
<sequence>MKSLVILSMALAFVSCNDLDGTFKAKKDLVFKTKKSIFSSKMVKVKVPAGEHKASIKFSSKTKMKIDIKGVDKKIKIKLPKELSINNRNDEFFVAGEDVKQQYDFEGKIKTTYDRSSSHRGTESCTYTTYIRECEKVCRTNENGRTRCRRRCESVPVTNHGYQDVEYYYSTRETNLKLKVVDPSTSANLAVFKGYDSDTSKVVTWSGSCR</sequence>
<dbReference type="PROSITE" id="PS51257">
    <property type="entry name" value="PROKAR_LIPOPROTEIN"/>
    <property type="match status" value="1"/>
</dbReference>
<protein>
    <recommendedName>
        <fullName evidence="3">Lipoprotein</fullName>
    </recommendedName>
</protein>
<name>A0A1Y5FCD7_9BACT</name>
<proteinExistence type="predicted"/>
<evidence type="ECO:0008006" key="3">
    <source>
        <dbReference type="Google" id="ProtNLM"/>
    </source>
</evidence>